<protein>
    <submittedName>
        <fullName evidence="4">Peptidase M16 domain protein</fullName>
    </submittedName>
</protein>
<evidence type="ECO:0000259" key="2">
    <source>
        <dbReference type="Pfam" id="PF00675"/>
    </source>
</evidence>
<dbReference type="OrthoDB" id="3525364at2"/>
<dbReference type="InterPro" id="IPR011249">
    <property type="entry name" value="Metalloenz_LuxS/M16"/>
</dbReference>
<gene>
    <name evidence="4" type="ORF">SMD44_04724</name>
</gene>
<dbReference type="Pfam" id="PF00675">
    <property type="entry name" value="Peptidase_M16"/>
    <property type="match status" value="1"/>
</dbReference>
<dbReference type="EMBL" id="CP021748">
    <property type="protein sequence ID" value="ARX85265.1"/>
    <property type="molecule type" value="Genomic_DNA"/>
</dbReference>
<feature type="domain" description="Peptidase M16 N-terminal" evidence="2">
    <location>
        <begin position="22"/>
        <end position="158"/>
    </location>
</feature>
<evidence type="ECO:0000313" key="4">
    <source>
        <dbReference type="EMBL" id="ARX85265.1"/>
    </source>
</evidence>
<name>A0A1Z1WFM8_9ACTN</name>
<dbReference type="SUPFAM" id="SSF63411">
    <property type="entry name" value="LuxS/MPP-like metallohydrolase"/>
    <property type="match status" value="2"/>
</dbReference>
<evidence type="ECO:0000256" key="1">
    <source>
        <dbReference type="ARBA" id="ARBA00007261"/>
    </source>
</evidence>
<sequence length="405" mass="43270">MHQFTEVEGPIPVVGLIDDRLSTTTICLASKYGSQLDPLGQCGLAHVLEHVLMSTPVGSVPSLSEYVERLGGHANAETGLDRMLFYAQVHPDDAEEIAGLLYQAVLQPRWSDAVLEQEKRAVFQELAAAAADHSDVVQDAFLAHFFPGHPMGRPVGGTKIDVERCDTASVAAAHRDRLLTAPLSVIVVGPRLPKSVDPVAAGIDPHTLATIGTAPATVPPSPPPAPQQPVRWSEEFTWLCAGAPSVPDHDPRRPHFNVLAQLLGSSPSSLLYRRLRGEAGLAYTFYAWNRGYADTGAWRVMAGVEPGNGDAALEVIRTALDEVATKGPDPDDLASARRQARMRVLTSMDTPLDCARFLAMRSSASGSWSPTDEVAYIDAVTAADVQRAAAQIRDGFRAVASPAAP</sequence>
<proteinExistence type="inferred from homology"/>
<accession>A0A1Z1WFM8</accession>
<reference evidence="4 5" key="1">
    <citation type="submission" date="2017-05" db="EMBL/GenBank/DDBJ databases">
        <title>Streptomyces alboflavus Genome sequencing and assembly.</title>
        <authorList>
            <person name="Wang Y."/>
            <person name="Du B."/>
            <person name="Ding Y."/>
            <person name="Liu H."/>
            <person name="Hou Q."/>
            <person name="Liu K."/>
            <person name="Wang C."/>
            <person name="Yao L."/>
        </authorList>
    </citation>
    <scope>NUCLEOTIDE SEQUENCE [LARGE SCALE GENOMIC DNA]</scope>
    <source>
        <strain evidence="4 5">MDJK44</strain>
    </source>
</reference>
<dbReference type="Pfam" id="PF05193">
    <property type="entry name" value="Peptidase_M16_C"/>
    <property type="match status" value="1"/>
</dbReference>
<dbReference type="GO" id="GO:0046872">
    <property type="term" value="F:metal ion binding"/>
    <property type="evidence" value="ECO:0007669"/>
    <property type="project" value="InterPro"/>
</dbReference>
<keyword evidence="5" id="KW-1185">Reference proteome</keyword>
<dbReference type="InterPro" id="IPR050361">
    <property type="entry name" value="MPP/UQCRC_Complex"/>
</dbReference>
<feature type="domain" description="Peptidase M16 C-terminal" evidence="3">
    <location>
        <begin position="213"/>
        <end position="339"/>
    </location>
</feature>
<dbReference type="PANTHER" id="PTHR11851:SF49">
    <property type="entry name" value="MITOCHONDRIAL-PROCESSING PEPTIDASE SUBUNIT ALPHA"/>
    <property type="match status" value="1"/>
</dbReference>
<organism evidence="4 5">
    <name type="scientific">Streptomyces alboflavus</name>
    <dbReference type="NCBI Taxonomy" id="67267"/>
    <lineage>
        <taxon>Bacteria</taxon>
        <taxon>Bacillati</taxon>
        <taxon>Actinomycetota</taxon>
        <taxon>Actinomycetes</taxon>
        <taxon>Kitasatosporales</taxon>
        <taxon>Streptomycetaceae</taxon>
        <taxon>Streptomyces</taxon>
    </lineage>
</organism>
<evidence type="ECO:0000259" key="3">
    <source>
        <dbReference type="Pfam" id="PF05193"/>
    </source>
</evidence>
<dbReference type="Gene3D" id="3.30.830.10">
    <property type="entry name" value="Metalloenzyme, LuxS/M16 peptidase-like"/>
    <property type="match status" value="2"/>
</dbReference>
<dbReference type="AlphaFoldDB" id="A0A1Z1WFM8"/>
<comment type="similarity">
    <text evidence="1">Belongs to the peptidase M16 family.</text>
</comment>
<dbReference type="Proteomes" id="UP000195880">
    <property type="component" value="Chromosome"/>
</dbReference>
<dbReference type="PANTHER" id="PTHR11851">
    <property type="entry name" value="METALLOPROTEASE"/>
    <property type="match status" value="1"/>
</dbReference>
<dbReference type="InterPro" id="IPR007863">
    <property type="entry name" value="Peptidase_M16_C"/>
</dbReference>
<dbReference type="RefSeq" id="WP_087885196.1">
    <property type="nucleotide sequence ID" value="NZ_CP021748.1"/>
</dbReference>
<dbReference type="InterPro" id="IPR011765">
    <property type="entry name" value="Pept_M16_N"/>
</dbReference>
<dbReference type="KEGG" id="salf:SMD44_04724"/>
<evidence type="ECO:0000313" key="5">
    <source>
        <dbReference type="Proteomes" id="UP000195880"/>
    </source>
</evidence>